<feature type="chain" id="PRO_5005487262" description="receptor protein serine/threonine kinase" evidence="16">
    <location>
        <begin position="28"/>
        <end position="911"/>
    </location>
</feature>
<evidence type="ECO:0000256" key="13">
    <source>
        <dbReference type="ARBA" id="ARBA00023170"/>
    </source>
</evidence>
<dbReference type="Gene3D" id="1.10.510.10">
    <property type="entry name" value="Transferase(Phosphotransferase) domain 1"/>
    <property type="match status" value="1"/>
</dbReference>
<dbReference type="InterPro" id="IPR011009">
    <property type="entry name" value="Kinase-like_dom_sf"/>
</dbReference>
<keyword evidence="6 15" id="KW-0812">Transmembrane</keyword>
<dbReference type="CDD" id="cd23533">
    <property type="entry name" value="TFP_LU_ECD_BMPR2_like"/>
    <property type="match status" value="1"/>
</dbReference>
<dbReference type="Gene3D" id="2.10.60.10">
    <property type="entry name" value="CD59"/>
    <property type="match status" value="1"/>
</dbReference>
<evidence type="ECO:0000256" key="2">
    <source>
        <dbReference type="ARBA" id="ARBA00009605"/>
    </source>
</evidence>
<feature type="region of interest" description="Disordered" evidence="14">
    <location>
        <begin position="220"/>
        <end position="239"/>
    </location>
</feature>
<comment type="subcellular location">
    <subcellularLocation>
        <location evidence="1">Membrane</location>
        <topology evidence="1">Single-pass type I membrane protein</topology>
    </subcellularLocation>
</comment>
<dbReference type="Pfam" id="PF00069">
    <property type="entry name" value="Pkinase"/>
    <property type="match status" value="1"/>
</dbReference>
<protein>
    <recommendedName>
        <fullName evidence="3">receptor protein serine/threonine kinase</fullName>
        <ecNumber evidence="3">2.7.11.30</ecNumber>
    </recommendedName>
</protein>
<keyword evidence="4" id="KW-0723">Serine/threonine-protein kinase</keyword>
<feature type="signal peptide" evidence="16">
    <location>
        <begin position="1"/>
        <end position="27"/>
    </location>
</feature>
<evidence type="ECO:0000256" key="3">
    <source>
        <dbReference type="ARBA" id="ARBA00012401"/>
    </source>
</evidence>
<dbReference type="EC" id="2.7.11.30" evidence="3"/>
<dbReference type="AlphaFoldDB" id="A0A0K2SXD3"/>
<evidence type="ECO:0000256" key="6">
    <source>
        <dbReference type="ARBA" id="ARBA00022692"/>
    </source>
</evidence>
<comment type="similarity">
    <text evidence="2">Belongs to the protein kinase superfamily. TKL Ser/Thr protein kinase family. TGFB receptor subfamily.</text>
</comment>
<keyword evidence="12 15" id="KW-0472">Membrane</keyword>
<feature type="region of interest" description="Disordered" evidence="14">
    <location>
        <begin position="829"/>
        <end position="851"/>
    </location>
</feature>
<dbReference type="GO" id="GO:0030509">
    <property type="term" value="P:BMP signaling pathway"/>
    <property type="evidence" value="ECO:0007669"/>
    <property type="project" value="TreeGrafter"/>
</dbReference>
<evidence type="ECO:0000256" key="16">
    <source>
        <dbReference type="SAM" id="SignalP"/>
    </source>
</evidence>
<keyword evidence="8" id="KW-0547">Nucleotide-binding</keyword>
<evidence type="ECO:0000256" key="8">
    <source>
        <dbReference type="ARBA" id="ARBA00022741"/>
    </source>
</evidence>
<evidence type="ECO:0000256" key="15">
    <source>
        <dbReference type="SAM" id="Phobius"/>
    </source>
</evidence>
<dbReference type="OrthoDB" id="6377539at2759"/>
<keyword evidence="13" id="KW-0675">Receptor</keyword>
<dbReference type="GO" id="GO:0043235">
    <property type="term" value="C:receptor complex"/>
    <property type="evidence" value="ECO:0007669"/>
    <property type="project" value="TreeGrafter"/>
</dbReference>
<feature type="domain" description="Protein kinase" evidence="17">
    <location>
        <begin position="265"/>
        <end position="579"/>
    </location>
</feature>
<keyword evidence="10" id="KW-0067">ATP-binding</keyword>
<feature type="transmembrane region" description="Helical" evidence="15">
    <location>
        <begin position="162"/>
        <end position="189"/>
    </location>
</feature>
<proteinExistence type="inferred from homology"/>
<dbReference type="PANTHER" id="PTHR23255">
    <property type="entry name" value="TRANSFORMING GROWTH FACTOR-BETA RECEPTOR TYPE I AND II"/>
    <property type="match status" value="1"/>
</dbReference>
<keyword evidence="7 16" id="KW-0732">Signal</keyword>
<accession>A0A0K2SXD3</accession>
<dbReference type="InterPro" id="IPR000333">
    <property type="entry name" value="TGFB_receptor"/>
</dbReference>
<dbReference type="Pfam" id="PF01064">
    <property type="entry name" value="Activin_recp"/>
    <property type="match status" value="1"/>
</dbReference>
<dbReference type="InterPro" id="IPR045860">
    <property type="entry name" value="Snake_toxin-like_sf"/>
</dbReference>
<sequence length="911" mass="102841">MMEKPSGGRRLSTLLLILGTIIHLVSSNPNSETVNCIYNNKTNPYFHREEVPKRDLIQDSQGRLIVSGCNACFTLWNPQDDGSLLILGQGCWSSHEDCHESSCNDYALSDAPTKSKLCCCTADSCNGHIVPIDSSKNHTLVPYQESIIPLRVNDESPLPYPAVYLIFICIALILLSLICILLRVLFLFWKRSFHKSGSYHHHQYYYRSYFPSSFLKNNKNNSNSSHERNNKASTTATLESSKLLPHSPLSDLSKKILDDELEVHFDLGSSIEDGGFGTVAYSGIERSGRRRVLIKVPGSFEAYQNEARIYEALSPHKSILQLLYHTENYICRGVSLDHILVFTNSSTQIPLSSFLKENTISWNSLVSFLSSITDGVAHIHSDSQGYHPSRHQRGSVCHRNLSSDNIYVRSEDLSVCIGDFSRAVRVFGGNVLLGENHEEVPASNMSFNIGDPRYMAPEFLEGTLNFRDAESAFKQADVYSLGLLFWEISRRCEDLYQGSGVPEFEYPFQKETKGRSSISVESMKVLVSRYKSRPLFPSVWKDSNPAIQLLRETIEDSWDQDGEARLTAFCVRERISELLPLWERYKKTKNNDLSPVNNSNNVFNNNSNYCGGPGEQNSSSQVVIKNDTVFHTNDFSKNDSKSSTGATTMSVRLTEVRASKNDNILSNQQPTLRLQPYQGRNPCKERNLNLSAPCSLTFDKVDEVSASLILNSSKDFLKTNEQSEGGGGNEDLPLGDDHHQMVVHRSPNTLIYSPASPIPYLQNILSESDNENINIHRDMHNEVDQRGEDDCPPGVSSSTTHYPIHLISKEDNKERKSHTALHLRWLESAKRKRKKNASHSHSDSQRSSNGGVIILESKDNFGKQCNLDIERTLLNDHNVNYNYTHVDEVLVQEEEHEEEESHYSYPIHDIV</sequence>
<dbReference type="GO" id="GO:0005886">
    <property type="term" value="C:plasma membrane"/>
    <property type="evidence" value="ECO:0007669"/>
    <property type="project" value="TreeGrafter"/>
</dbReference>
<evidence type="ECO:0000259" key="17">
    <source>
        <dbReference type="PROSITE" id="PS50011"/>
    </source>
</evidence>
<dbReference type="GO" id="GO:0005024">
    <property type="term" value="F:transforming growth factor beta receptor activity"/>
    <property type="evidence" value="ECO:0007669"/>
    <property type="project" value="TreeGrafter"/>
</dbReference>
<evidence type="ECO:0000256" key="9">
    <source>
        <dbReference type="ARBA" id="ARBA00022777"/>
    </source>
</evidence>
<reference evidence="18" key="1">
    <citation type="submission" date="2014-05" db="EMBL/GenBank/DDBJ databases">
        <authorList>
            <person name="Chronopoulou M."/>
        </authorList>
    </citation>
    <scope>NUCLEOTIDE SEQUENCE</scope>
    <source>
        <tissue evidence="18">Whole organism</tissue>
    </source>
</reference>
<evidence type="ECO:0000256" key="1">
    <source>
        <dbReference type="ARBA" id="ARBA00004479"/>
    </source>
</evidence>
<dbReference type="SUPFAM" id="SSF56112">
    <property type="entry name" value="Protein kinase-like (PK-like)"/>
    <property type="match status" value="1"/>
</dbReference>
<organism evidence="18">
    <name type="scientific">Lepeophtheirus salmonis</name>
    <name type="common">Salmon louse</name>
    <name type="synonym">Caligus salmonis</name>
    <dbReference type="NCBI Taxonomy" id="72036"/>
    <lineage>
        <taxon>Eukaryota</taxon>
        <taxon>Metazoa</taxon>
        <taxon>Ecdysozoa</taxon>
        <taxon>Arthropoda</taxon>
        <taxon>Crustacea</taxon>
        <taxon>Multicrustacea</taxon>
        <taxon>Hexanauplia</taxon>
        <taxon>Copepoda</taxon>
        <taxon>Siphonostomatoida</taxon>
        <taxon>Caligidae</taxon>
        <taxon>Lepeophtheirus</taxon>
    </lineage>
</organism>
<dbReference type="PANTHER" id="PTHR23255:SF100">
    <property type="entry name" value="RECEPTOR PROTEIN SERINE_THREONINE KINASE"/>
    <property type="match status" value="1"/>
</dbReference>
<evidence type="ECO:0000256" key="10">
    <source>
        <dbReference type="ARBA" id="ARBA00022840"/>
    </source>
</evidence>
<keyword evidence="11 15" id="KW-1133">Transmembrane helix</keyword>
<evidence type="ECO:0000256" key="7">
    <source>
        <dbReference type="ARBA" id="ARBA00022729"/>
    </source>
</evidence>
<dbReference type="InterPro" id="IPR000472">
    <property type="entry name" value="Activin_recp"/>
</dbReference>
<keyword evidence="5" id="KW-0808">Transferase</keyword>
<evidence type="ECO:0000256" key="11">
    <source>
        <dbReference type="ARBA" id="ARBA00022989"/>
    </source>
</evidence>
<dbReference type="EMBL" id="HACA01000671">
    <property type="protein sequence ID" value="CDW18032.1"/>
    <property type="molecule type" value="Transcribed_RNA"/>
</dbReference>
<evidence type="ECO:0000256" key="5">
    <source>
        <dbReference type="ARBA" id="ARBA00022679"/>
    </source>
</evidence>
<name>A0A0K2SXD3_LEPSM</name>
<evidence type="ECO:0000256" key="14">
    <source>
        <dbReference type="SAM" id="MobiDB-lite"/>
    </source>
</evidence>
<dbReference type="SUPFAM" id="SSF57302">
    <property type="entry name" value="Snake toxin-like"/>
    <property type="match status" value="1"/>
</dbReference>
<evidence type="ECO:0000256" key="4">
    <source>
        <dbReference type="ARBA" id="ARBA00022527"/>
    </source>
</evidence>
<dbReference type="GO" id="GO:0005524">
    <property type="term" value="F:ATP binding"/>
    <property type="evidence" value="ECO:0007669"/>
    <property type="project" value="UniProtKB-KW"/>
</dbReference>
<evidence type="ECO:0000256" key="12">
    <source>
        <dbReference type="ARBA" id="ARBA00023136"/>
    </source>
</evidence>
<dbReference type="PROSITE" id="PS50011">
    <property type="entry name" value="PROTEIN_KINASE_DOM"/>
    <property type="match status" value="1"/>
</dbReference>
<keyword evidence="9" id="KW-0418">Kinase</keyword>
<dbReference type="InterPro" id="IPR000719">
    <property type="entry name" value="Prot_kinase_dom"/>
</dbReference>
<evidence type="ECO:0000313" key="18">
    <source>
        <dbReference type="EMBL" id="CDW18032.1"/>
    </source>
</evidence>